<evidence type="ECO:0000256" key="4">
    <source>
        <dbReference type="RuleBase" id="RU003682"/>
    </source>
</evidence>
<keyword evidence="4" id="KW-0560">Oxidoreductase</keyword>
<evidence type="ECO:0000256" key="2">
    <source>
        <dbReference type="ARBA" id="ARBA00022723"/>
    </source>
</evidence>
<dbReference type="InterPro" id="IPR027443">
    <property type="entry name" value="IPNS-like_sf"/>
</dbReference>
<proteinExistence type="inferred from homology"/>
<accession>A0A9P4UPY9</accession>
<feature type="domain" description="Fe2OG dioxygenase" evidence="6">
    <location>
        <begin position="175"/>
        <end position="277"/>
    </location>
</feature>
<comment type="caution">
    <text evidence="7">The sequence shown here is derived from an EMBL/GenBank/DDBJ whole genome shotgun (WGS) entry which is preliminary data.</text>
</comment>
<dbReference type="EMBL" id="MU003791">
    <property type="protein sequence ID" value="KAF2721318.1"/>
    <property type="molecule type" value="Genomic_DNA"/>
</dbReference>
<organism evidence="7 8">
    <name type="scientific">Polychaeton citri CBS 116435</name>
    <dbReference type="NCBI Taxonomy" id="1314669"/>
    <lineage>
        <taxon>Eukaryota</taxon>
        <taxon>Fungi</taxon>
        <taxon>Dikarya</taxon>
        <taxon>Ascomycota</taxon>
        <taxon>Pezizomycotina</taxon>
        <taxon>Dothideomycetes</taxon>
        <taxon>Dothideomycetidae</taxon>
        <taxon>Capnodiales</taxon>
        <taxon>Capnodiaceae</taxon>
        <taxon>Polychaeton</taxon>
    </lineage>
</organism>
<evidence type="ECO:0000313" key="8">
    <source>
        <dbReference type="Proteomes" id="UP000799441"/>
    </source>
</evidence>
<dbReference type="GO" id="GO:0016491">
    <property type="term" value="F:oxidoreductase activity"/>
    <property type="evidence" value="ECO:0007669"/>
    <property type="project" value="UniProtKB-KW"/>
</dbReference>
<reference evidence="7" key="1">
    <citation type="journal article" date="2020" name="Stud. Mycol.">
        <title>101 Dothideomycetes genomes: a test case for predicting lifestyles and emergence of pathogens.</title>
        <authorList>
            <person name="Haridas S."/>
            <person name="Albert R."/>
            <person name="Binder M."/>
            <person name="Bloem J."/>
            <person name="Labutti K."/>
            <person name="Salamov A."/>
            <person name="Andreopoulos B."/>
            <person name="Baker S."/>
            <person name="Barry K."/>
            <person name="Bills G."/>
            <person name="Bluhm B."/>
            <person name="Cannon C."/>
            <person name="Castanera R."/>
            <person name="Culley D."/>
            <person name="Daum C."/>
            <person name="Ezra D."/>
            <person name="Gonzalez J."/>
            <person name="Henrissat B."/>
            <person name="Kuo A."/>
            <person name="Liang C."/>
            <person name="Lipzen A."/>
            <person name="Lutzoni F."/>
            <person name="Magnuson J."/>
            <person name="Mondo S."/>
            <person name="Nolan M."/>
            <person name="Ohm R."/>
            <person name="Pangilinan J."/>
            <person name="Park H.-J."/>
            <person name="Ramirez L."/>
            <person name="Alfaro M."/>
            <person name="Sun H."/>
            <person name="Tritt A."/>
            <person name="Yoshinaga Y."/>
            <person name="Zwiers L.-H."/>
            <person name="Turgeon B."/>
            <person name="Goodwin S."/>
            <person name="Spatafora J."/>
            <person name="Crous P."/>
            <person name="Grigoriev I."/>
        </authorList>
    </citation>
    <scope>NUCLEOTIDE SEQUENCE</scope>
    <source>
        <strain evidence="7">CBS 116435</strain>
    </source>
</reference>
<dbReference type="PANTHER" id="PTHR47991">
    <property type="entry name" value="OXOGLUTARATE/IRON-DEPENDENT DIOXYGENASE"/>
    <property type="match status" value="1"/>
</dbReference>
<dbReference type="Proteomes" id="UP000799441">
    <property type="component" value="Unassembled WGS sequence"/>
</dbReference>
<dbReference type="Pfam" id="PF03171">
    <property type="entry name" value="2OG-FeII_Oxy"/>
    <property type="match status" value="1"/>
</dbReference>
<gene>
    <name evidence="7" type="ORF">K431DRAFT_303533</name>
</gene>
<dbReference type="GO" id="GO:0044283">
    <property type="term" value="P:small molecule biosynthetic process"/>
    <property type="evidence" value="ECO:0007669"/>
    <property type="project" value="UniProtKB-ARBA"/>
</dbReference>
<dbReference type="InterPro" id="IPR044861">
    <property type="entry name" value="IPNS-like_FE2OG_OXY"/>
</dbReference>
<evidence type="ECO:0000259" key="6">
    <source>
        <dbReference type="PROSITE" id="PS51471"/>
    </source>
</evidence>
<dbReference type="PROSITE" id="PS51471">
    <property type="entry name" value="FE2OG_OXY"/>
    <property type="match status" value="1"/>
</dbReference>
<protein>
    <submittedName>
        <fullName evidence="7">Clavaminate synthase-like protein</fullName>
    </submittedName>
</protein>
<feature type="compositionally biased region" description="Basic and acidic residues" evidence="5">
    <location>
        <begin position="355"/>
        <end position="366"/>
    </location>
</feature>
<dbReference type="InterPro" id="IPR005123">
    <property type="entry name" value="Oxoglu/Fe-dep_dioxygenase_dom"/>
</dbReference>
<feature type="region of interest" description="Disordered" evidence="5">
    <location>
        <begin position="355"/>
        <end position="384"/>
    </location>
</feature>
<dbReference type="InterPro" id="IPR050295">
    <property type="entry name" value="Plant_2OG-oxidoreductases"/>
</dbReference>
<keyword evidence="2 4" id="KW-0479">Metal-binding</keyword>
<dbReference type="GO" id="GO:0046872">
    <property type="term" value="F:metal ion binding"/>
    <property type="evidence" value="ECO:0007669"/>
    <property type="project" value="UniProtKB-KW"/>
</dbReference>
<evidence type="ECO:0000256" key="3">
    <source>
        <dbReference type="ARBA" id="ARBA00023004"/>
    </source>
</evidence>
<sequence length="384" mass="43700">MAAFKEIPILDLSLARSEDTKPEFLRQLRETLLNVGFLYIKNVGIEQDTLDEVCRQGIAFFDLPEEEKLRIEMKNKPSFLGYNRLGGEITALRTDWREQIELSTPHPDRKPTDPLYWNLLGPNQWPSHEYMPTFQPLFEAYIRRMSDVSLFFTSLIAESLGMSPDAFDRFFDENQQHKLKIVKYPDTGDGVGQGVGPHKDSMLTSYLLQASDHEGLQAQNTKGEWIDCKPIRGTLVVAIGQGLEALTSGVCASTTHRVLSPKAGSGARFSIPFFQGVSYDATFESMDVPKYVRALRREILEREGGRQDDVEFTFVKGKWNHLGEATLMNRIKSHQDVGERWYPDLLKQIKDEQARDAAAKQHRQEEVNGTFAHSDLVQKPIKAH</sequence>
<dbReference type="SUPFAM" id="SSF51197">
    <property type="entry name" value="Clavaminate synthase-like"/>
    <property type="match status" value="1"/>
</dbReference>
<keyword evidence="8" id="KW-1185">Reference proteome</keyword>
<evidence type="ECO:0000256" key="5">
    <source>
        <dbReference type="SAM" id="MobiDB-lite"/>
    </source>
</evidence>
<evidence type="ECO:0000256" key="1">
    <source>
        <dbReference type="ARBA" id="ARBA00008056"/>
    </source>
</evidence>
<comment type="similarity">
    <text evidence="1 4">Belongs to the iron/ascorbate-dependent oxidoreductase family.</text>
</comment>
<dbReference type="OrthoDB" id="627829at2759"/>
<dbReference type="Pfam" id="PF14226">
    <property type="entry name" value="DIOX_N"/>
    <property type="match status" value="1"/>
</dbReference>
<dbReference type="InterPro" id="IPR026992">
    <property type="entry name" value="DIOX_N"/>
</dbReference>
<dbReference type="AlphaFoldDB" id="A0A9P4UPY9"/>
<name>A0A9P4UPY9_9PEZI</name>
<keyword evidence="3 4" id="KW-0408">Iron</keyword>
<dbReference type="Gene3D" id="2.60.120.330">
    <property type="entry name" value="B-lactam Antibiotic, Isopenicillin N Synthase, Chain"/>
    <property type="match status" value="1"/>
</dbReference>
<evidence type="ECO:0000313" key="7">
    <source>
        <dbReference type="EMBL" id="KAF2721318.1"/>
    </source>
</evidence>